<keyword evidence="5" id="KW-0723">Serine/threonine-protein kinase</keyword>
<gene>
    <name evidence="8" type="ORF">E4U43_004030</name>
</gene>
<evidence type="ECO:0000256" key="6">
    <source>
        <dbReference type="SAM" id="MobiDB-lite"/>
    </source>
</evidence>
<dbReference type="Pfam" id="PF00069">
    <property type="entry name" value="Pkinase"/>
    <property type="match status" value="1"/>
</dbReference>
<feature type="compositionally biased region" description="Acidic residues" evidence="6">
    <location>
        <begin position="332"/>
        <end position="343"/>
    </location>
</feature>
<evidence type="ECO:0000256" key="5">
    <source>
        <dbReference type="RuleBase" id="RU000304"/>
    </source>
</evidence>
<feature type="region of interest" description="Disordered" evidence="6">
    <location>
        <begin position="305"/>
        <end position="358"/>
    </location>
</feature>
<accession>A0A9P7NFA2</accession>
<keyword evidence="9" id="KW-1185">Reference proteome</keyword>
<feature type="domain" description="Protein kinase" evidence="7">
    <location>
        <begin position="10"/>
        <end position="277"/>
    </location>
</feature>
<dbReference type="InterPro" id="IPR011009">
    <property type="entry name" value="Kinase-like_dom_sf"/>
</dbReference>
<comment type="similarity">
    <text evidence="5">Belongs to the protein kinase superfamily.</text>
</comment>
<dbReference type="PROSITE" id="PS00108">
    <property type="entry name" value="PROTEIN_KINASE_ST"/>
    <property type="match status" value="1"/>
</dbReference>
<dbReference type="SMART" id="SM00220">
    <property type="entry name" value="S_TKc"/>
    <property type="match status" value="1"/>
</dbReference>
<evidence type="ECO:0000256" key="4">
    <source>
        <dbReference type="PROSITE-ProRule" id="PRU10141"/>
    </source>
</evidence>
<proteinExistence type="inferred from homology"/>
<dbReference type="OrthoDB" id="5800476at2759"/>
<organism evidence="8 9">
    <name type="scientific">Claviceps pusilla</name>
    <dbReference type="NCBI Taxonomy" id="123648"/>
    <lineage>
        <taxon>Eukaryota</taxon>
        <taxon>Fungi</taxon>
        <taxon>Dikarya</taxon>
        <taxon>Ascomycota</taxon>
        <taxon>Pezizomycotina</taxon>
        <taxon>Sordariomycetes</taxon>
        <taxon>Hypocreomycetidae</taxon>
        <taxon>Hypocreales</taxon>
        <taxon>Clavicipitaceae</taxon>
        <taxon>Claviceps</taxon>
    </lineage>
</organism>
<dbReference type="PANTHER" id="PTHR11909">
    <property type="entry name" value="CASEIN KINASE-RELATED"/>
    <property type="match status" value="1"/>
</dbReference>
<evidence type="ECO:0000313" key="8">
    <source>
        <dbReference type="EMBL" id="KAG6016227.1"/>
    </source>
</evidence>
<dbReference type="CDD" id="cd14016">
    <property type="entry name" value="STKc_CK1"/>
    <property type="match status" value="1"/>
</dbReference>
<dbReference type="GO" id="GO:0005524">
    <property type="term" value="F:ATP binding"/>
    <property type="evidence" value="ECO:0007669"/>
    <property type="project" value="UniProtKB-UniRule"/>
</dbReference>
<evidence type="ECO:0000256" key="3">
    <source>
        <dbReference type="ARBA" id="ARBA00022840"/>
    </source>
</evidence>
<evidence type="ECO:0000313" key="9">
    <source>
        <dbReference type="Proteomes" id="UP000748025"/>
    </source>
</evidence>
<dbReference type="EMBL" id="SRPW01000264">
    <property type="protein sequence ID" value="KAG6016227.1"/>
    <property type="molecule type" value="Genomic_DNA"/>
</dbReference>
<evidence type="ECO:0000259" key="7">
    <source>
        <dbReference type="PROSITE" id="PS50011"/>
    </source>
</evidence>
<dbReference type="Proteomes" id="UP000748025">
    <property type="component" value="Unassembled WGS sequence"/>
</dbReference>
<dbReference type="GO" id="GO:0004674">
    <property type="term" value="F:protein serine/threonine kinase activity"/>
    <property type="evidence" value="ECO:0007669"/>
    <property type="project" value="UniProtKB-KW"/>
</dbReference>
<keyword evidence="5" id="KW-0808">Transferase</keyword>
<evidence type="ECO:0000256" key="2">
    <source>
        <dbReference type="ARBA" id="ARBA00022741"/>
    </source>
</evidence>
<reference evidence="8" key="1">
    <citation type="journal article" date="2020" name="bioRxiv">
        <title>Whole genome comparisons of ergot fungi reveals the divergence and evolution of species within the genus Claviceps are the result of varying mechanisms driving genome evolution and host range expansion.</title>
        <authorList>
            <person name="Wyka S.A."/>
            <person name="Mondo S.J."/>
            <person name="Liu M."/>
            <person name="Dettman J."/>
            <person name="Nalam V."/>
            <person name="Broders K.D."/>
        </authorList>
    </citation>
    <scope>NUCLEOTIDE SEQUENCE</scope>
    <source>
        <strain evidence="8">CCC 602</strain>
    </source>
</reference>
<keyword evidence="2 4" id="KW-0547">Nucleotide-binding</keyword>
<evidence type="ECO:0000256" key="1">
    <source>
        <dbReference type="ARBA" id="ARBA00012513"/>
    </source>
</evidence>
<sequence>MKDILVDERFRVEYKIGEGGFGLVYAGTDLKTEEEVAIKLSHVRDDGLEALEYEADTYKALAGGVGIPRVIWFGRECDYHVLVQELLGPSLEDVFNYCGRKFSLKTVLLIADQCIHRIKYIHDKGYLHCDVKPDNFLLGIGRQGNVIYTIDFGLAREFDEESDGQGIRDHRPFGGTTRYASINNHKQLPQSRADDLESLGYVLLYFARGFLPWQGMKASNHDKRVEAILKLKTETPVEELCKDLPEAFAEYMTYIRSLQPADKPDYAHLLKVFKTLFTARGFQYDNVYDWTEKRFYELLEESKCAAEEQMGTEPTDEQMDTEHAEEQANTEPTDEQMDTEPTEEQVKTEPAEEQMDAE</sequence>
<dbReference type="PROSITE" id="PS00107">
    <property type="entry name" value="PROTEIN_KINASE_ATP"/>
    <property type="match status" value="1"/>
</dbReference>
<dbReference type="Gene3D" id="1.10.510.10">
    <property type="entry name" value="Transferase(Phosphotransferase) domain 1"/>
    <property type="match status" value="1"/>
</dbReference>
<keyword evidence="3 4" id="KW-0067">ATP-binding</keyword>
<protein>
    <recommendedName>
        <fullName evidence="1">non-specific serine/threonine protein kinase</fullName>
        <ecNumber evidence="1">2.7.11.1</ecNumber>
    </recommendedName>
</protein>
<dbReference type="InterPro" id="IPR008271">
    <property type="entry name" value="Ser/Thr_kinase_AS"/>
</dbReference>
<dbReference type="InterPro" id="IPR050235">
    <property type="entry name" value="CK1_Ser-Thr_kinase"/>
</dbReference>
<comment type="caution">
    <text evidence="8">The sequence shown here is derived from an EMBL/GenBank/DDBJ whole genome shotgun (WGS) entry which is preliminary data.</text>
</comment>
<dbReference type="InterPro" id="IPR017441">
    <property type="entry name" value="Protein_kinase_ATP_BS"/>
</dbReference>
<dbReference type="PROSITE" id="PS50011">
    <property type="entry name" value="PROTEIN_KINASE_DOM"/>
    <property type="match status" value="1"/>
</dbReference>
<dbReference type="SUPFAM" id="SSF56112">
    <property type="entry name" value="Protein kinase-like (PK-like)"/>
    <property type="match status" value="1"/>
</dbReference>
<dbReference type="AlphaFoldDB" id="A0A9P7NFA2"/>
<feature type="binding site" evidence="4">
    <location>
        <position position="39"/>
    </location>
    <ligand>
        <name>ATP</name>
        <dbReference type="ChEBI" id="CHEBI:30616"/>
    </ligand>
</feature>
<dbReference type="EC" id="2.7.11.1" evidence="1"/>
<dbReference type="InterPro" id="IPR000719">
    <property type="entry name" value="Prot_kinase_dom"/>
</dbReference>
<name>A0A9P7NFA2_9HYPO</name>
<keyword evidence="5" id="KW-0418">Kinase</keyword>